<dbReference type="Gene3D" id="3.40.50.2000">
    <property type="entry name" value="Glycogen Phosphorylase B"/>
    <property type="match status" value="1"/>
</dbReference>
<keyword evidence="1 3" id="KW-0808">Transferase</keyword>
<dbReference type="GO" id="GO:0016757">
    <property type="term" value="F:glycosyltransferase activity"/>
    <property type="evidence" value="ECO:0007669"/>
    <property type="project" value="InterPro"/>
</dbReference>
<dbReference type="EMBL" id="CP003600">
    <property type="protein sequence ID" value="AFY95594.1"/>
    <property type="molecule type" value="Genomic_DNA"/>
</dbReference>
<evidence type="ECO:0000313" key="3">
    <source>
        <dbReference type="EMBL" id="AFY95594.1"/>
    </source>
</evidence>
<dbReference type="Proteomes" id="UP000010366">
    <property type="component" value="Chromosome"/>
</dbReference>
<dbReference type="eggNOG" id="COG0438">
    <property type="taxonomic scope" value="Bacteria"/>
</dbReference>
<dbReference type="CDD" id="cd03801">
    <property type="entry name" value="GT4_PimA-like"/>
    <property type="match status" value="1"/>
</dbReference>
<gene>
    <name evidence="3" type="ORF">Cha6605_4676</name>
</gene>
<sequence length="369" mass="42262">MSKKKIIGSKYLTYNEKRNIALPFPDYEVKRIIDLYVLLSAAYLRLKGKPNSKWINLHKDFDLNNCAGYHFWNATSFSKKPWVTTLELPCCEPLRLEHLSRSQCKKIFCLSSWVMDYQTQLVESSPYRDDILPKLELLHPPQNPNTTELDLISKNFDGTLKFLFVGRDFFRKGGYECVKAFSRIIELGLDAELTIVSQLTTNDYPVPAPQANLEHALKLIEDSQGKIKVFPEISQKEVFNLMATSHIGLLPTYNDSYGYSVLEFFSYGCPVITTNILALPEINHPDRGWIIDMPLVDNGDGLPLIDRTSPDLRLAMSNVLTELLLDIIISILQDEQHLKSKSIAALKYVEKNHDVCKNIKILEDVYHTF</sequence>
<dbReference type="SUPFAM" id="SSF53756">
    <property type="entry name" value="UDP-Glycosyltransferase/glycogen phosphorylase"/>
    <property type="match status" value="1"/>
</dbReference>
<dbReference type="PANTHER" id="PTHR46401:SF2">
    <property type="entry name" value="GLYCOSYLTRANSFERASE WBBK-RELATED"/>
    <property type="match status" value="1"/>
</dbReference>
<dbReference type="OrthoDB" id="5416057at2"/>
<evidence type="ECO:0000256" key="1">
    <source>
        <dbReference type="ARBA" id="ARBA00022679"/>
    </source>
</evidence>
<feature type="domain" description="Glycosyl transferase family 1" evidence="2">
    <location>
        <begin position="156"/>
        <end position="293"/>
    </location>
</feature>
<dbReference type="RefSeq" id="WP_015161690.1">
    <property type="nucleotide sequence ID" value="NC_019697.1"/>
</dbReference>
<evidence type="ECO:0000313" key="4">
    <source>
        <dbReference type="Proteomes" id="UP000010366"/>
    </source>
</evidence>
<dbReference type="PANTHER" id="PTHR46401">
    <property type="entry name" value="GLYCOSYLTRANSFERASE WBBK-RELATED"/>
    <property type="match status" value="1"/>
</dbReference>
<dbReference type="Pfam" id="PF00534">
    <property type="entry name" value="Glycos_transf_1"/>
    <property type="match status" value="1"/>
</dbReference>
<protein>
    <submittedName>
        <fullName evidence="3">Glycosyltransferase</fullName>
    </submittedName>
</protein>
<name>K9UN18_CHAP6</name>
<dbReference type="GO" id="GO:0009103">
    <property type="term" value="P:lipopolysaccharide biosynthetic process"/>
    <property type="evidence" value="ECO:0007669"/>
    <property type="project" value="TreeGrafter"/>
</dbReference>
<dbReference type="AlphaFoldDB" id="K9UN18"/>
<dbReference type="KEGG" id="cmp:Cha6605_4676"/>
<reference evidence="3 4" key="1">
    <citation type="submission" date="2012-05" db="EMBL/GenBank/DDBJ databases">
        <title>Finished chromosome of genome of Chamaesiphon sp. PCC 6605.</title>
        <authorList>
            <consortium name="US DOE Joint Genome Institute"/>
            <person name="Gugger M."/>
            <person name="Coursin T."/>
            <person name="Rippka R."/>
            <person name="Tandeau De Marsac N."/>
            <person name="Huntemann M."/>
            <person name="Wei C.-L."/>
            <person name="Han J."/>
            <person name="Detter J.C."/>
            <person name="Han C."/>
            <person name="Tapia R."/>
            <person name="Chen A."/>
            <person name="Kyrpides N."/>
            <person name="Mavromatis K."/>
            <person name="Markowitz V."/>
            <person name="Szeto E."/>
            <person name="Ivanova N."/>
            <person name="Pagani I."/>
            <person name="Pati A."/>
            <person name="Goodwin L."/>
            <person name="Nordberg H.P."/>
            <person name="Cantor M.N."/>
            <person name="Hua S.X."/>
            <person name="Woyke T."/>
            <person name="Kerfeld C.A."/>
        </authorList>
    </citation>
    <scope>NUCLEOTIDE SEQUENCE [LARGE SCALE GENOMIC DNA]</scope>
    <source>
        <strain evidence="4">ATCC 27169 / PCC 6605</strain>
    </source>
</reference>
<accession>K9UN18</accession>
<organism evidence="3 4">
    <name type="scientific">Chamaesiphon minutus (strain ATCC 27169 / PCC 6605)</name>
    <dbReference type="NCBI Taxonomy" id="1173020"/>
    <lineage>
        <taxon>Bacteria</taxon>
        <taxon>Bacillati</taxon>
        <taxon>Cyanobacteriota</taxon>
        <taxon>Cyanophyceae</taxon>
        <taxon>Gomontiellales</taxon>
        <taxon>Chamaesiphonaceae</taxon>
        <taxon>Chamaesiphon</taxon>
    </lineage>
</organism>
<proteinExistence type="predicted"/>
<keyword evidence="4" id="KW-1185">Reference proteome</keyword>
<dbReference type="STRING" id="1173020.Cha6605_4676"/>
<dbReference type="InterPro" id="IPR001296">
    <property type="entry name" value="Glyco_trans_1"/>
</dbReference>
<evidence type="ECO:0000259" key="2">
    <source>
        <dbReference type="Pfam" id="PF00534"/>
    </source>
</evidence>
<dbReference type="HOGENOM" id="CLU_688293_0_0_3"/>